<dbReference type="Gene3D" id="3.40.50.1460">
    <property type="match status" value="1"/>
</dbReference>
<feature type="compositionally biased region" description="Low complexity" evidence="1">
    <location>
        <begin position="25"/>
        <end position="57"/>
    </location>
</feature>
<sequence length="338" mass="35212">MAGALLTVGVLRSGSWPATASHEVAGTTTAQTPAPAGSIAPTKSAAAADPAVATSTASDDESAELDSGNWPNDAPTPEQVFTAQPEALRKAVGALAARTPGKTNVYALAFGGDGSEDVFRNEAEYVDSLVSKRFASPGHTLVLENNPATLTTRPLASWTNLEGAIDGLAKVMDPREDILVVYVATHGGSDHTLLVDMDPIPLDQLDPEGLAQILSRHAFRWKVVVVNACYSGGFIPKLSGPGSLVMTSARADRTSFGCGVDSDITYFGRAWLVDGLNATPDFVEAFGKAKAEIAAWETKDSLQASEPQIAIGNGIEAKLAAWRNSVKAGPAVPFEPAK</sequence>
<reference evidence="3" key="1">
    <citation type="submission" date="2016-09" db="EMBL/GenBank/DDBJ databases">
        <authorList>
            <person name="Lysoe E."/>
        </authorList>
    </citation>
    <scope>NUCLEOTIDE SEQUENCE [LARGE SCALE GENOMIC DNA]</scope>
    <source>
        <strain evidence="3">LJ96T</strain>
    </source>
</reference>
<dbReference type="GO" id="GO:0008233">
    <property type="term" value="F:peptidase activity"/>
    <property type="evidence" value="ECO:0007669"/>
    <property type="project" value="InterPro"/>
</dbReference>
<dbReference type="AlphaFoldDB" id="A0A0G9HAB7"/>
<dbReference type="PATRIC" id="fig|1440763.5.peg.2297"/>
<gene>
    <name evidence="2" type="ORF">BJI69_18875</name>
</gene>
<dbReference type="InterPro" id="IPR001096">
    <property type="entry name" value="Peptidase_C13"/>
</dbReference>
<dbReference type="SUPFAM" id="SSF52129">
    <property type="entry name" value="Caspase-like"/>
    <property type="match status" value="1"/>
</dbReference>
<name>A0A0G9HAB7_9GAMM</name>
<evidence type="ECO:0000256" key="1">
    <source>
        <dbReference type="SAM" id="MobiDB-lite"/>
    </source>
</evidence>
<dbReference type="KEGG" id="lrz:BJI69_18875"/>
<feature type="region of interest" description="Disordered" evidence="1">
    <location>
        <begin position="22"/>
        <end position="78"/>
    </location>
</feature>
<evidence type="ECO:0000313" key="2">
    <source>
        <dbReference type="EMBL" id="APG06641.1"/>
    </source>
</evidence>
<evidence type="ECO:0000313" key="3">
    <source>
        <dbReference type="Proteomes" id="UP000182987"/>
    </source>
</evidence>
<dbReference type="STRING" id="1440763.BJI69_18875"/>
<protein>
    <submittedName>
        <fullName evidence="2">Peptidase C13</fullName>
    </submittedName>
</protein>
<dbReference type="EMBL" id="CP017480">
    <property type="protein sequence ID" value="APG06641.1"/>
    <property type="molecule type" value="Genomic_DNA"/>
</dbReference>
<dbReference type="Proteomes" id="UP000182987">
    <property type="component" value="Chromosome"/>
</dbReference>
<keyword evidence="3" id="KW-1185">Reference proteome</keyword>
<dbReference type="InterPro" id="IPR029030">
    <property type="entry name" value="Caspase-like_dom_sf"/>
</dbReference>
<proteinExistence type="predicted"/>
<organism evidence="2 3">
    <name type="scientific">Luteibacter rhizovicinus DSM 16549</name>
    <dbReference type="NCBI Taxonomy" id="1440763"/>
    <lineage>
        <taxon>Bacteria</taxon>
        <taxon>Pseudomonadati</taxon>
        <taxon>Pseudomonadota</taxon>
        <taxon>Gammaproteobacteria</taxon>
        <taxon>Lysobacterales</taxon>
        <taxon>Rhodanobacteraceae</taxon>
        <taxon>Luteibacter</taxon>
    </lineage>
</organism>
<dbReference type="GO" id="GO:0006508">
    <property type="term" value="P:proteolysis"/>
    <property type="evidence" value="ECO:0007669"/>
    <property type="project" value="InterPro"/>
</dbReference>
<dbReference type="Pfam" id="PF01650">
    <property type="entry name" value="Peptidase_C13"/>
    <property type="match status" value="1"/>
</dbReference>
<accession>A0A0G9HAB7</accession>